<feature type="domain" description="Putative restriction endonuclease" evidence="1">
    <location>
        <begin position="16"/>
        <end position="151"/>
    </location>
</feature>
<dbReference type="PANTHER" id="PTHR36558">
    <property type="entry name" value="GLR1098 PROTEIN"/>
    <property type="match status" value="1"/>
</dbReference>
<dbReference type="SUPFAM" id="SSF52980">
    <property type="entry name" value="Restriction endonuclease-like"/>
    <property type="match status" value="1"/>
</dbReference>
<sequence>MGALEYYSYNDYVLWEGNWELIYGHPLMMAPSPLITHQALANLIAFELTQSIYECEKCLIVSEQDWKISDDTVVKPDVVMICNETNKAYISKTPKIVVEVISKSTARRDEVTKFELYEKERVPYYIIVYPNDLKAKVYKLENHKYTKVNDFTNEVMNFDDLECGGTIDFEKVFRRFRK</sequence>
<dbReference type="InterPro" id="IPR012296">
    <property type="entry name" value="Nuclease_put_TT1808"/>
</dbReference>
<accession>A0A6S6SSD8</accession>
<protein>
    <recommendedName>
        <fullName evidence="1">Putative restriction endonuclease domain-containing protein</fullName>
    </recommendedName>
</protein>
<dbReference type="InterPro" id="IPR008538">
    <property type="entry name" value="Uma2"/>
</dbReference>
<reference evidence="2" key="1">
    <citation type="submission" date="2020-01" db="EMBL/GenBank/DDBJ databases">
        <authorList>
            <person name="Meier V. D."/>
            <person name="Meier V D."/>
        </authorList>
    </citation>
    <scope>NUCLEOTIDE SEQUENCE</scope>
    <source>
        <strain evidence="2">HLG_WM_MAG_04</strain>
    </source>
</reference>
<dbReference type="CDD" id="cd06260">
    <property type="entry name" value="DUF820-like"/>
    <property type="match status" value="1"/>
</dbReference>
<dbReference type="EMBL" id="CACVAX010000027">
    <property type="protein sequence ID" value="CAA6810091.1"/>
    <property type="molecule type" value="Genomic_DNA"/>
</dbReference>
<gene>
    <name evidence="2" type="ORF">HELGO_WM17148</name>
</gene>
<dbReference type="PANTHER" id="PTHR36558:SF1">
    <property type="entry name" value="RESTRICTION ENDONUCLEASE DOMAIN-CONTAINING PROTEIN-RELATED"/>
    <property type="match status" value="1"/>
</dbReference>
<dbReference type="Pfam" id="PF05685">
    <property type="entry name" value="Uma2"/>
    <property type="match status" value="1"/>
</dbReference>
<evidence type="ECO:0000313" key="2">
    <source>
        <dbReference type="EMBL" id="CAA6810091.1"/>
    </source>
</evidence>
<organism evidence="2">
    <name type="scientific">uncultured Sulfurovum sp</name>
    <dbReference type="NCBI Taxonomy" id="269237"/>
    <lineage>
        <taxon>Bacteria</taxon>
        <taxon>Pseudomonadati</taxon>
        <taxon>Campylobacterota</taxon>
        <taxon>Epsilonproteobacteria</taxon>
        <taxon>Campylobacterales</taxon>
        <taxon>Sulfurovaceae</taxon>
        <taxon>Sulfurovum</taxon>
        <taxon>environmental samples</taxon>
    </lineage>
</organism>
<dbReference type="Gene3D" id="3.90.1570.10">
    <property type="entry name" value="tt1808, chain A"/>
    <property type="match status" value="1"/>
</dbReference>
<name>A0A6S6SSD8_9BACT</name>
<evidence type="ECO:0000259" key="1">
    <source>
        <dbReference type="Pfam" id="PF05685"/>
    </source>
</evidence>
<dbReference type="InterPro" id="IPR011335">
    <property type="entry name" value="Restrct_endonuc-II-like"/>
</dbReference>
<dbReference type="AlphaFoldDB" id="A0A6S6SSD8"/>
<proteinExistence type="predicted"/>